<dbReference type="OrthoDB" id="9801560at2"/>
<dbReference type="Gene3D" id="2.40.240.10">
    <property type="entry name" value="Ribosomal Protein L25, Chain P"/>
    <property type="match status" value="2"/>
</dbReference>
<comment type="subcellular location">
    <subcellularLocation>
        <location evidence="8">Cytoplasm</location>
    </subcellularLocation>
</comment>
<evidence type="ECO:0000313" key="13">
    <source>
        <dbReference type="EMBL" id="RSD23250.1"/>
    </source>
</evidence>
<evidence type="ECO:0000256" key="7">
    <source>
        <dbReference type="ARBA" id="ARBA00048270"/>
    </source>
</evidence>
<dbReference type="NCBIfam" id="TIGR00440">
    <property type="entry name" value="glnS"/>
    <property type="match status" value="1"/>
</dbReference>
<dbReference type="HAMAP" id="MF_00126">
    <property type="entry name" value="Gln_tRNA_synth"/>
    <property type="match status" value="1"/>
</dbReference>
<dbReference type="SUPFAM" id="SSF52374">
    <property type="entry name" value="Nucleotidylyl transferase"/>
    <property type="match status" value="1"/>
</dbReference>
<keyword evidence="2 8" id="KW-0436">Ligase</keyword>
<dbReference type="SUPFAM" id="SSF50715">
    <property type="entry name" value="Ribosomal protein L25-like"/>
    <property type="match status" value="1"/>
</dbReference>
<dbReference type="InterPro" id="IPR022861">
    <property type="entry name" value="Gln_tRNA_ligase_bac"/>
</dbReference>
<dbReference type="Proteomes" id="UP000279911">
    <property type="component" value="Unassembled WGS sequence"/>
</dbReference>
<gene>
    <name evidence="8" type="primary">glnS</name>
    <name evidence="13" type="ORF">EJA10_20515</name>
</gene>
<dbReference type="PROSITE" id="PS00178">
    <property type="entry name" value="AA_TRNA_LIGASE_I"/>
    <property type="match status" value="1"/>
</dbReference>
<proteinExistence type="inferred from homology"/>
<sequence length="552" mass="63988">MEENSNFIKTIIKEDLESGKRNKVVTRFPPEPNGYLHIGHAKSIVINFGLADEFGGTTNLRFDDTNPLKEDQEYVDAIKEDVEWLGYEWDGLFFASDYFDEMYNRAVLLIKKGLAYVDDLSADEIREYRGTLSEPGKESPYRNRSVEENLELFERMKNCEFANGEKVLRAKIDMSSPNINLRDPVIYRIAHATHHNTGDKWCIYPMYAFAHPLEDAIEGVTHSLCTTEFEDQRPLYDWVVRECEMEATPQQIEFGRLNLTNTVMSKRKLKQLVEEKYVDGWDDPRLPTISGLRRRGFTAEAIREFVKAAGVSKGYSTVDAQMLEHFVREDLKLKAPRTMGVLRPLKVVITNYPEGEVEWLDAEINPENPEMGTRKIPFSREIYVEQDDFMENPPAKYFRLFPGNEVRLKHAYFIKCNEVIKDDNGEVVELRCTYDPETKSGTGFTGRKVKGTLHWVDATHALHAEFRLYEPLILDEEAESEDEAENKSFLDQVNEKSLEILNGFIEPNMKDSQPQDKFQFFRHGYFNVDPKHTTEDKLVFNRIVSLKSSFKL</sequence>
<dbReference type="AlphaFoldDB" id="A0A427TI69"/>
<dbReference type="GO" id="GO:0005829">
    <property type="term" value="C:cytosol"/>
    <property type="evidence" value="ECO:0007669"/>
    <property type="project" value="TreeGrafter"/>
</dbReference>
<dbReference type="Gene3D" id="3.40.50.620">
    <property type="entry name" value="HUPs"/>
    <property type="match status" value="1"/>
</dbReference>
<feature type="binding site" evidence="8">
    <location>
        <position position="207"/>
    </location>
    <ligand>
        <name>L-glutamine</name>
        <dbReference type="ChEBI" id="CHEBI:58359"/>
    </ligand>
</feature>
<feature type="domain" description="Glutamyl/glutaminyl-tRNA synthetase class Ib anti-codon binding" evidence="11">
    <location>
        <begin position="335"/>
        <end position="435"/>
    </location>
</feature>
<dbReference type="InterPro" id="IPR049437">
    <property type="entry name" value="tRNA-synt_1c_C2"/>
</dbReference>
<feature type="domain" description="tRNA synthetases class I (E and Q) anti-codon binding" evidence="12">
    <location>
        <begin position="452"/>
        <end position="529"/>
    </location>
</feature>
<feature type="short sequence motif" description="'KMSKS' region" evidence="8">
    <location>
        <begin position="263"/>
        <end position="267"/>
    </location>
</feature>
<dbReference type="CDD" id="cd00807">
    <property type="entry name" value="GlnRS_core"/>
    <property type="match status" value="1"/>
</dbReference>
<dbReference type="Gene3D" id="1.10.1160.10">
    <property type="entry name" value="Glutamyl-trna Synthetase, Domain 2"/>
    <property type="match status" value="1"/>
</dbReference>
<dbReference type="InterPro" id="IPR001412">
    <property type="entry name" value="aa-tRNA-synth_I_CS"/>
</dbReference>
<keyword evidence="5 8" id="KW-0648">Protein biosynthesis</keyword>
<dbReference type="InterPro" id="IPR050132">
    <property type="entry name" value="Gln/Glu-tRNA_Ligase"/>
</dbReference>
<name>A0A427TI69_9BACI</name>
<dbReference type="PANTHER" id="PTHR43097">
    <property type="entry name" value="GLUTAMINE-TRNA LIGASE"/>
    <property type="match status" value="1"/>
</dbReference>
<keyword evidence="3 8" id="KW-0547">Nucleotide-binding</keyword>
<evidence type="ECO:0000256" key="2">
    <source>
        <dbReference type="ARBA" id="ARBA00022598"/>
    </source>
</evidence>
<dbReference type="GO" id="GO:0006424">
    <property type="term" value="P:glutamyl-tRNA aminoacylation"/>
    <property type="evidence" value="ECO:0007669"/>
    <property type="project" value="UniProtKB-UniRule"/>
</dbReference>
<keyword evidence="4 8" id="KW-0067">ATP-binding</keyword>
<accession>A0A427TI69</accession>
<organism evidence="13 14">
    <name type="scientific">Mesobacillus subterraneus</name>
    <dbReference type="NCBI Taxonomy" id="285983"/>
    <lineage>
        <taxon>Bacteria</taxon>
        <taxon>Bacillati</taxon>
        <taxon>Bacillota</taxon>
        <taxon>Bacilli</taxon>
        <taxon>Bacillales</taxon>
        <taxon>Bacillaceae</taxon>
        <taxon>Mesobacillus</taxon>
    </lineage>
</organism>
<feature type="domain" description="Glutamyl/glutaminyl-tRNA synthetase class Ib catalytic" evidence="10">
    <location>
        <begin position="23"/>
        <end position="332"/>
    </location>
</feature>
<dbReference type="Pfam" id="PF00749">
    <property type="entry name" value="tRNA-synt_1c"/>
    <property type="match status" value="1"/>
</dbReference>
<dbReference type="GO" id="GO:0005524">
    <property type="term" value="F:ATP binding"/>
    <property type="evidence" value="ECO:0007669"/>
    <property type="project" value="UniProtKB-UniRule"/>
</dbReference>
<feature type="binding site" evidence="8">
    <location>
        <position position="226"/>
    </location>
    <ligand>
        <name>ATP</name>
        <dbReference type="ChEBI" id="CHEBI:30616"/>
    </ligand>
</feature>
<dbReference type="Gene3D" id="3.90.800.10">
    <property type="entry name" value="Glutamyl-tRNA Synthetase, Domain 3"/>
    <property type="match status" value="1"/>
</dbReference>
<dbReference type="InterPro" id="IPR004514">
    <property type="entry name" value="Gln-tRNA-synth"/>
</dbReference>
<feature type="binding site" evidence="8">
    <location>
        <begin position="264"/>
        <end position="266"/>
    </location>
    <ligand>
        <name>ATP</name>
        <dbReference type="ChEBI" id="CHEBI:30616"/>
    </ligand>
</feature>
<feature type="short sequence motif" description="'HIGH' region" evidence="8">
    <location>
        <begin position="30"/>
        <end position="40"/>
    </location>
</feature>
<dbReference type="NCBIfam" id="NF011291">
    <property type="entry name" value="PRK14703.1"/>
    <property type="match status" value="1"/>
</dbReference>
<evidence type="ECO:0000259" key="11">
    <source>
        <dbReference type="Pfam" id="PF03950"/>
    </source>
</evidence>
<dbReference type="FunFam" id="2.40.240.10:FF:000001">
    <property type="entry name" value="Glutamine--tRNA ligase"/>
    <property type="match status" value="1"/>
</dbReference>
<evidence type="ECO:0000256" key="4">
    <source>
        <dbReference type="ARBA" id="ARBA00022840"/>
    </source>
</evidence>
<keyword evidence="1 8" id="KW-0963">Cytoplasm</keyword>
<dbReference type="Pfam" id="PF03950">
    <property type="entry name" value="tRNA-synt_1c_C"/>
    <property type="match status" value="1"/>
</dbReference>
<evidence type="ECO:0000256" key="1">
    <source>
        <dbReference type="ARBA" id="ARBA00022490"/>
    </source>
</evidence>
<dbReference type="EC" id="6.1.1.18" evidence="8"/>
<dbReference type="InterPro" id="IPR020059">
    <property type="entry name" value="Glu/Gln-tRNA-synth_Ib_codon-bd"/>
</dbReference>
<evidence type="ECO:0000256" key="3">
    <source>
        <dbReference type="ARBA" id="ARBA00022741"/>
    </source>
</evidence>
<protein>
    <recommendedName>
        <fullName evidence="8">Glutamine--tRNA ligase</fullName>
        <ecNumber evidence="8">6.1.1.18</ecNumber>
    </recommendedName>
    <alternativeName>
        <fullName evidence="8">Glutaminyl-tRNA synthetase</fullName>
        <shortName evidence="8">GlnRS</shortName>
    </alternativeName>
</protein>
<evidence type="ECO:0000259" key="10">
    <source>
        <dbReference type="Pfam" id="PF00749"/>
    </source>
</evidence>
<dbReference type="Pfam" id="PF20974">
    <property type="entry name" value="tRNA-synt_1c_C2"/>
    <property type="match status" value="1"/>
</dbReference>
<comment type="caution">
    <text evidence="13">The sequence shown here is derived from an EMBL/GenBank/DDBJ whole genome shotgun (WGS) entry which is preliminary data.</text>
</comment>
<dbReference type="InterPro" id="IPR014729">
    <property type="entry name" value="Rossmann-like_a/b/a_fold"/>
</dbReference>
<dbReference type="EMBL" id="RSFW01000028">
    <property type="protein sequence ID" value="RSD23250.1"/>
    <property type="molecule type" value="Genomic_DNA"/>
</dbReference>
<dbReference type="RefSeq" id="WP_125481906.1">
    <property type="nucleotide sequence ID" value="NZ_RSFW01000028.1"/>
</dbReference>
<keyword evidence="6 8" id="KW-0030">Aminoacyl-tRNA synthetase</keyword>
<feature type="binding site" evidence="8">
    <location>
        <begin position="31"/>
        <end position="33"/>
    </location>
    <ligand>
        <name>ATP</name>
        <dbReference type="ChEBI" id="CHEBI:30616"/>
    </ligand>
</feature>
<dbReference type="FunFam" id="3.90.800.10:FF:000001">
    <property type="entry name" value="Glutamine--tRNA ligase"/>
    <property type="match status" value="1"/>
</dbReference>
<feature type="binding site" evidence="8">
    <location>
        <begin position="37"/>
        <end position="43"/>
    </location>
    <ligand>
        <name>ATP</name>
        <dbReference type="ChEBI" id="CHEBI:30616"/>
    </ligand>
</feature>
<feature type="binding site" evidence="8">
    <location>
        <position position="63"/>
    </location>
    <ligand>
        <name>L-glutamine</name>
        <dbReference type="ChEBI" id="CHEBI:58359"/>
    </ligand>
</feature>
<dbReference type="GO" id="GO:0006425">
    <property type="term" value="P:glutaminyl-tRNA aminoacylation"/>
    <property type="evidence" value="ECO:0007669"/>
    <property type="project" value="UniProtKB-UniRule"/>
</dbReference>
<dbReference type="PANTHER" id="PTHR43097:SF5">
    <property type="entry name" value="GLUTAMATE--TRNA LIGASE"/>
    <property type="match status" value="1"/>
</dbReference>
<dbReference type="FunFam" id="1.10.1160.10:FF:000001">
    <property type="entry name" value="Glutamine--tRNA ligase"/>
    <property type="match status" value="1"/>
</dbReference>
<dbReference type="InterPro" id="IPR011035">
    <property type="entry name" value="Ribosomal_bL25/Gln-tRNA_synth"/>
</dbReference>
<dbReference type="InterPro" id="IPR020056">
    <property type="entry name" value="Rbsml_bL25/Gln-tRNA_synth_N"/>
</dbReference>
<dbReference type="InterPro" id="IPR020061">
    <property type="entry name" value="Glu_tRNA_lig_a-bdl"/>
</dbReference>
<evidence type="ECO:0000256" key="5">
    <source>
        <dbReference type="ARBA" id="ARBA00022917"/>
    </source>
</evidence>
<comment type="catalytic activity">
    <reaction evidence="7 8">
        <text>tRNA(Gln) + L-glutamine + ATP = L-glutaminyl-tRNA(Gln) + AMP + diphosphate</text>
        <dbReference type="Rhea" id="RHEA:20121"/>
        <dbReference type="Rhea" id="RHEA-COMP:9662"/>
        <dbReference type="Rhea" id="RHEA-COMP:9681"/>
        <dbReference type="ChEBI" id="CHEBI:30616"/>
        <dbReference type="ChEBI" id="CHEBI:33019"/>
        <dbReference type="ChEBI" id="CHEBI:58359"/>
        <dbReference type="ChEBI" id="CHEBI:78442"/>
        <dbReference type="ChEBI" id="CHEBI:78521"/>
        <dbReference type="ChEBI" id="CHEBI:456215"/>
        <dbReference type="EC" id="6.1.1.18"/>
    </reaction>
</comment>
<evidence type="ECO:0000256" key="9">
    <source>
        <dbReference type="RuleBase" id="RU363037"/>
    </source>
</evidence>
<comment type="similarity">
    <text evidence="8 9">Belongs to the class-I aminoacyl-tRNA synthetase family.</text>
</comment>
<evidence type="ECO:0000259" key="12">
    <source>
        <dbReference type="Pfam" id="PF20974"/>
    </source>
</evidence>
<comment type="subunit">
    <text evidence="8">Monomer.</text>
</comment>
<feature type="binding site" evidence="8">
    <location>
        <begin position="256"/>
        <end position="257"/>
    </location>
    <ligand>
        <name>ATP</name>
        <dbReference type="ChEBI" id="CHEBI:30616"/>
    </ligand>
</feature>
<dbReference type="PRINTS" id="PR00987">
    <property type="entry name" value="TRNASYNTHGLU"/>
</dbReference>
<evidence type="ECO:0000256" key="6">
    <source>
        <dbReference type="ARBA" id="ARBA00023146"/>
    </source>
</evidence>
<dbReference type="InterPro" id="IPR020058">
    <property type="entry name" value="Glu/Gln-tRNA-synth_Ib_cat-dom"/>
</dbReference>
<dbReference type="FunFam" id="3.40.50.620:FF:000037">
    <property type="entry name" value="Glutamine--tRNA ligase cytoplasmic"/>
    <property type="match status" value="1"/>
</dbReference>
<comment type="caution">
    <text evidence="8">Lacks conserved residue(s) required for the propagation of feature annotation.</text>
</comment>
<dbReference type="InterPro" id="IPR000924">
    <property type="entry name" value="Glu/Gln-tRNA-synth"/>
</dbReference>
<dbReference type="GO" id="GO:0004819">
    <property type="term" value="F:glutamine-tRNA ligase activity"/>
    <property type="evidence" value="ECO:0007669"/>
    <property type="project" value="UniProtKB-UniRule"/>
</dbReference>
<evidence type="ECO:0000256" key="8">
    <source>
        <dbReference type="HAMAP-Rule" id="MF_00126"/>
    </source>
</evidence>
<dbReference type="STRING" id="285983.UB32_02405"/>
<evidence type="ECO:0000313" key="14">
    <source>
        <dbReference type="Proteomes" id="UP000279911"/>
    </source>
</evidence>
<reference evidence="14" key="1">
    <citation type="submission" date="2018-12" db="EMBL/GenBank/DDBJ databases">
        <title>Bacillus chawlae sp. nov., Bacillus glennii sp. nov., and Bacillus saganii sp. nov. Isolated from the Vehicle Assembly Building at Kennedy Space Center where the Viking Spacecraft were Assembled.</title>
        <authorList>
            <person name="Seuylemezian A."/>
            <person name="Vaishampayan P."/>
        </authorList>
    </citation>
    <scope>NUCLEOTIDE SEQUENCE [LARGE SCALE GENOMIC DNA]</scope>
    <source>
        <strain evidence="14">DSM 13966</strain>
    </source>
</reference>